<reference evidence="3 4" key="1">
    <citation type="journal article" date="2019" name="Int. J. Syst. Evol. Microbiol.">
        <title>The Global Catalogue of Microorganisms (GCM) 10K type strain sequencing project: providing services to taxonomists for standard genome sequencing and annotation.</title>
        <authorList>
            <consortium name="The Broad Institute Genomics Platform"/>
            <consortium name="The Broad Institute Genome Sequencing Center for Infectious Disease"/>
            <person name="Wu L."/>
            <person name="Ma J."/>
        </authorList>
    </citation>
    <scope>NUCLEOTIDE SEQUENCE [LARGE SCALE GENOMIC DNA]</scope>
    <source>
        <strain evidence="3 4">JCM 14307</strain>
    </source>
</reference>
<protein>
    <recommendedName>
        <fullName evidence="2">Antitoxin</fullName>
    </recommendedName>
</protein>
<dbReference type="PANTHER" id="PTHR33713:SF6">
    <property type="entry name" value="ANTITOXIN YEFM"/>
    <property type="match status" value="1"/>
</dbReference>
<keyword evidence="4" id="KW-1185">Reference proteome</keyword>
<sequence length="78" mass="8518">MEVSTASAARRDLLRLIAQVNDDRTRVLITSEAGDAVLMSLDEYRALAETAHLLGVPENARRLLESLRQAQPSTTATP</sequence>
<dbReference type="InterPro" id="IPR051405">
    <property type="entry name" value="phD/YefM_antitoxin"/>
</dbReference>
<comment type="similarity">
    <text evidence="1 2">Belongs to the phD/YefM antitoxin family.</text>
</comment>
<name>A0ABN2H2I2_9ACTN</name>
<dbReference type="Gene3D" id="3.40.1620.10">
    <property type="entry name" value="YefM-like domain"/>
    <property type="match status" value="1"/>
</dbReference>
<evidence type="ECO:0000256" key="1">
    <source>
        <dbReference type="ARBA" id="ARBA00009981"/>
    </source>
</evidence>
<comment type="function">
    <text evidence="2">Antitoxin component of a type II toxin-antitoxin (TA) system.</text>
</comment>
<dbReference type="NCBIfam" id="TIGR01552">
    <property type="entry name" value="phd_fam"/>
    <property type="match status" value="1"/>
</dbReference>
<dbReference type="Pfam" id="PF02604">
    <property type="entry name" value="PhdYeFM_antitox"/>
    <property type="match status" value="1"/>
</dbReference>
<organism evidence="3 4">
    <name type="scientific">Kribbella yunnanensis</name>
    <dbReference type="NCBI Taxonomy" id="190194"/>
    <lineage>
        <taxon>Bacteria</taxon>
        <taxon>Bacillati</taxon>
        <taxon>Actinomycetota</taxon>
        <taxon>Actinomycetes</taxon>
        <taxon>Propionibacteriales</taxon>
        <taxon>Kribbellaceae</taxon>
        <taxon>Kribbella</taxon>
    </lineage>
</organism>
<dbReference type="PANTHER" id="PTHR33713">
    <property type="entry name" value="ANTITOXIN YAFN-RELATED"/>
    <property type="match status" value="1"/>
</dbReference>
<accession>A0ABN2H2I2</accession>
<dbReference type="SUPFAM" id="SSF143120">
    <property type="entry name" value="YefM-like"/>
    <property type="match status" value="1"/>
</dbReference>
<gene>
    <name evidence="3" type="ORF">GCM10009745_26280</name>
</gene>
<evidence type="ECO:0000256" key="2">
    <source>
        <dbReference type="RuleBase" id="RU362080"/>
    </source>
</evidence>
<comment type="caution">
    <text evidence="3">The sequence shown here is derived from an EMBL/GenBank/DDBJ whole genome shotgun (WGS) entry which is preliminary data.</text>
</comment>
<proteinExistence type="inferred from homology"/>
<dbReference type="RefSeq" id="WP_344149959.1">
    <property type="nucleotide sequence ID" value="NZ_BAAANF010000008.1"/>
</dbReference>
<evidence type="ECO:0000313" key="3">
    <source>
        <dbReference type="EMBL" id="GAA1680902.1"/>
    </source>
</evidence>
<dbReference type="InterPro" id="IPR006442">
    <property type="entry name" value="Antitoxin_Phd/YefM"/>
</dbReference>
<dbReference type="InterPro" id="IPR036165">
    <property type="entry name" value="YefM-like_sf"/>
</dbReference>
<dbReference type="EMBL" id="BAAANF010000008">
    <property type="protein sequence ID" value="GAA1680902.1"/>
    <property type="molecule type" value="Genomic_DNA"/>
</dbReference>
<evidence type="ECO:0000313" key="4">
    <source>
        <dbReference type="Proteomes" id="UP001500280"/>
    </source>
</evidence>
<dbReference type="Proteomes" id="UP001500280">
    <property type="component" value="Unassembled WGS sequence"/>
</dbReference>
<dbReference type="Gene3D" id="6.10.250.330">
    <property type="match status" value="1"/>
</dbReference>